<protein>
    <submittedName>
        <fullName evidence="2">Uncharacterized protein</fullName>
    </submittedName>
</protein>
<dbReference type="AlphaFoldDB" id="A0A162TIJ5"/>
<dbReference type="RefSeq" id="XP_018286912.1">
    <property type="nucleotide sequence ID" value="XM_018434089.1"/>
</dbReference>
<gene>
    <name evidence="2" type="ORF">PHYBLDRAFT_159960</name>
</gene>
<dbReference type="OrthoDB" id="20839at2759"/>
<organism evidence="2 3">
    <name type="scientific">Phycomyces blakesleeanus (strain ATCC 8743b / DSM 1359 / FGSC 10004 / NBRC 33097 / NRRL 1555)</name>
    <dbReference type="NCBI Taxonomy" id="763407"/>
    <lineage>
        <taxon>Eukaryota</taxon>
        <taxon>Fungi</taxon>
        <taxon>Fungi incertae sedis</taxon>
        <taxon>Mucoromycota</taxon>
        <taxon>Mucoromycotina</taxon>
        <taxon>Mucoromycetes</taxon>
        <taxon>Mucorales</taxon>
        <taxon>Phycomycetaceae</taxon>
        <taxon>Phycomyces</taxon>
    </lineage>
</organism>
<accession>A0A162TIJ5</accession>
<dbReference type="VEuPathDB" id="FungiDB:PHYBLDRAFT_159960"/>
<name>A0A162TIJ5_PHYB8</name>
<evidence type="ECO:0000256" key="1">
    <source>
        <dbReference type="SAM" id="MobiDB-lite"/>
    </source>
</evidence>
<dbReference type="EMBL" id="KV440993">
    <property type="protein sequence ID" value="OAD68872.1"/>
    <property type="molecule type" value="Genomic_DNA"/>
</dbReference>
<proteinExistence type="predicted"/>
<evidence type="ECO:0000313" key="2">
    <source>
        <dbReference type="EMBL" id="OAD68872.1"/>
    </source>
</evidence>
<evidence type="ECO:0000313" key="3">
    <source>
        <dbReference type="Proteomes" id="UP000077315"/>
    </source>
</evidence>
<keyword evidence="3" id="KW-1185">Reference proteome</keyword>
<feature type="region of interest" description="Disordered" evidence="1">
    <location>
        <begin position="88"/>
        <end position="107"/>
    </location>
</feature>
<reference evidence="3" key="1">
    <citation type="submission" date="2015-06" db="EMBL/GenBank/DDBJ databases">
        <title>Expansion of signal transduction pathways in fungi by whole-genome duplication.</title>
        <authorList>
            <consortium name="DOE Joint Genome Institute"/>
            <person name="Corrochano L.M."/>
            <person name="Kuo A."/>
            <person name="Marcet-Houben M."/>
            <person name="Polaino S."/>
            <person name="Salamov A."/>
            <person name="Villalobos J.M."/>
            <person name="Alvarez M.I."/>
            <person name="Avalos J."/>
            <person name="Benito E.P."/>
            <person name="Benoit I."/>
            <person name="Burger G."/>
            <person name="Camino L.P."/>
            <person name="Canovas D."/>
            <person name="Cerda-Olmedo E."/>
            <person name="Cheng J.-F."/>
            <person name="Dominguez A."/>
            <person name="Elias M."/>
            <person name="Eslava A.P."/>
            <person name="Glaser F."/>
            <person name="Grimwood J."/>
            <person name="Gutierrez G."/>
            <person name="Heitman J."/>
            <person name="Henrissat B."/>
            <person name="Iturriaga E.A."/>
            <person name="Lang B.F."/>
            <person name="Lavin J.L."/>
            <person name="Lee S."/>
            <person name="Li W."/>
            <person name="Lindquist E."/>
            <person name="Lopez-Garcia S."/>
            <person name="Luque E.M."/>
            <person name="Marcos A.T."/>
            <person name="Martin J."/>
            <person name="McCluskey K."/>
            <person name="Medina H.R."/>
            <person name="Miralles-Duran A."/>
            <person name="Miyazaki A."/>
            <person name="Munoz-Torres E."/>
            <person name="Oguiza J.A."/>
            <person name="Ohm R."/>
            <person name="Olmedo M."/>
            <person name="Orejas M."/>
            <person name="Ortiz-Castellanos L."/>
            <person name="Pisabarro A.G."/>
            <person name="Rodriguez-Romero J."/>
            <person name="Ruiz-Herrera J."/>
            <person name="Ruiz-Vazquez R."/>
            <person name="Sanz C."/>
            <person name="Schackwitz W."/>
            <person name="Schmutz J."/>
            <person name="Shahriari M."/>
            <person name="Shelest E."/>
            <person name="Silva-Franco F."/>
            <person name="Soanes D."/>
            <person name="Syed K."/>
            <person name="Tagua V.G."/>
            <person name="Talbot N.J."/>
            <person name="Thon M."/>
            <person name="De vries R.P."/>
            <person name="Wiebenga A."/>
            <person name="Yadav J.S."/>
            <person name="Braun E.L."/>
            <person name="Baker S."/>
            <person name="Garre V."/>
            <person name="Horwitz B."/>
            <person name="Torres-Martinez S."/>
            <person name="Idnurm A."/>
            <person name="Herrera-Estrella A."/>
            <person name="Gabaldon T."/>
            <person name="Grigoriev I.V."/>
        </authorList>
    </citation>
    <scope>NUCLEOTIDE SEQUENCE [LARGE SCALE GENOMIC DNA]</scope>
    <source>
        <strain evidence="3">NRRL 1555(-)</strain>
    </source>
</reference>
<sequence>MSLSSVPTTPFMKDMEDIRASSGPKWSTSGPMTPLTHSMHYPSPATPQIPGAISLASTLGQPQALSGAINKPTPPLDFTNQQFPQRPLPFATPRYEEDTGPLPMTNNVRETDISSIQNEPQQNQYASVQLMQSVQPVQPTQQQQQKQQQKQQQQQEYPAFIQDIIRLKEENDRLRSFKQDVSDVFCALNFDLGGIEPKPSNIEEIVSGLKRMLLRNKPVSDGEKEKFIKIADSIVE</sequence>
<feature type="region of interest" description="Disordered" evidence="1">
    <location>
        <begin position="1"/>
        <end position="49"/>
    </location>
</feature>
<dbReference type="Proteomes" id="UP000077315">
    <property type="component" value="Unassembled WGS sequence"/>
</dbReference>
<dbReference type="InParanoid" id="A0A162TIJ5"/>
<dbReference type="GeneID" id="28994995"/>